<evidence type="ECO:0000256" key="6">
    <source>
        <dbReference type="ARBA" id="ARBA00023136"/>
    </source>
</evidence>
<evidence type="ECO:0000256" key="3">
    <source>
        <dbReference type="ARBA" id="ARBA00022475"/>
    </source>
</evidence>
<keyword evidence="4 7" id="KW-0812">Transmembrane</keyword>
<evidence type="ECO:0000256" key="5">
    <source>
        <dbReference type="ARBA" id="ARBA00022989"/>
    </source>
</evidence>
<feature type="transmembrane region" description="Helical" evidence="7">
    <location>
        <begin position="147"/>
        <end position="167"/>
    </location>
</feature>
<sequence>MTEGSLKDKTLTGLFWNGVDKFAYNIILFTINIIMARLLSPTDYGLVGIMIVFITFSAILVDGGFVTALIQKKDRCEADFNTVYIINIITSVLVYLLLFGLSPVIARFYKEPSLVLLLRVLSLQLIISAFMSVPLTKLTIEIKFKKIAFTSITSAVISGIIGITLAFRGFGVWALVAQQLILLFIKCILLNLVQQWKPVLRFSIQSCKKLFSFSSKLIASSFIDQIYLNLYPLIIGKYFSPRTLGIYTRGEQFGKLPVVLLSDIFIKVTLPIMSSIQDDVEKLRKLYREYIQASSFIIFAVMMWLFVIAKPLVLLLLTEKWVEAVPVMQILCLAMMTLHISAINRNLLYVKGRSDLALKLEIIKKVSVIIIFFVSINFGLIGVCIGQLVYGLYAPTLNSYYTKDLIGVRYWEQFIDYGKFMFIAVVSALVPFFLVYHFSSREAQLIIPSILYFTLYLSINAVCKTHPYQLMVPILKKMVRR</sequence>
<evidence type="ECO:0000313" key="8">
    <source>
        <dbReference type="EMBL" id="MDB9221555.1"/>
    </source>
</evidence>
<feature type="transmembrane region" description="Helical" evidence="7">
    <location>
        <begin position="114"/>
        <end position="135"/>
    </location>
</feature>
<dbReference type="PANTHER" id="PTHR30250">
    <property type="entry name" value="PST FAMILY PREDICTED COLANIC ACID TRANSPORTER"/>
    <property type="match status" value="1"/>
</dbReference>
<comment type="caution">
    <text evidence="8">The sequence shown here is derived from an EMBL/GenBank/DDBJ whole genome shotgun (WGS) entry which is preliminary data.</text>
</comment>
<feature type="transmembrane region" description="Helical" evidence="7">
    <location>
        <begin position="82"/>
        <end position="102"/>
    </location>
</feature>
<evidence type="ECO:0000256" key="4">
    <source>
        <dbReference type="ARBA" id="ARBA00022692"/>
    </source>
</evidence>
<feature type="transmembrane region" description="Helical" evidence="7">
    <location>
        <begin position="296"/>
        <end position="318"/>
    </location>
</feature>
<organism evidence="8 9">
    <name type="scientific">Odoribacter splanchnicus</name>
    <dbReference type="NCBI Taxonomy" id="28118"/>
    <lineage>
        <taxon>Bacteria</taxon>
        <taxon>Pseudomonadati</taxon>
        <taxon>Bacteroidota</taxon>
        <taxon>Bacteroidia</taxon>
        <taxon>Bacteroidales</taxon>
        <taxon>Odoribacteraceae</taxon>
        <taxon>Odoribacter</taxon>
    </lineage>
</organism>
<dbReference type="Pfam" id="PF13440">
    <property type="entry name" value="Polysacc_synt_3"/>
    <property type="match status" value="1"/>
</dbReference>
<dbReference type="Proteomes" id="UP001212263">
    <property type="component" value="Unassembled WGS sequence"/>
</dbReference>
<feature type="transmembrane region" description="Helical" evidence="7">
    <location>
        <begin position="22"/>
        <end position="40"/>
    </location>
</feature>
<accession>A0AAW6FEM5</accession>
<dbReference type="EMBL" id="JAQMRD010000001">
    <property type="protein sequence ID" value="MDB9221555.1"/>
    <property type="molecule type" value="Genomic_DNA"/>
</dbReference>
<evidence type="ECO:0000256" key="7">
    <source>
        <dbReference type="SAM" id="Phobius"/>
    </source>
</evidence>
<evidence type="ECO:0000256" key="1">
    <source>
        <dbReference type="ARBA" id="ARBA00004651"/>
    </source>
</evidence>
<keyword evidence="5 7" id="KW-1133">Transmembrane helix</keyword>
<feature type="transmembrane region" description="Helical" evidence="7">
    <location>
        <begin position="420"/>
        <end position="438"/>
    </location>
</feature>
<gene>
    <name evidence="8" type="ORF">PN645_00880</name>
</gene>
<dbReference type="RefSeq" id="WP_217773827.1">
    <property type="nucleotide sequence ID" value="NZ_JAHONW010000001.1"/>
</dbReference>
<dbReference type="InterPro" id="IPR050833">
    <property type="entry name" value="Poly_Biosynth_Transport"/>
</dbReference>
<protein>
    <submittedName>
        <fullName evidence="8">Lipopolysaccharide biosynthesis protein</fullName>
    </submittedName>
</protein>
<evidence type="ECO:0000313" key="9">
    <source>
        <dbReference type="Proteomes" id="UP001212263"/>
    </source>
</evidence>
<comment type="subcellular location">
    <subcellularLocation>
        <location evidence="1">Cell membrane</location>
        <topology evidence="1">Multi-pass membrane protein</topology>
    </subcellularLocation>
</comment>
<feature type="transmembrane region" description="Helical" evidence="7">
    <location>
        <begin position="445"/>
        <end position="462"/>
    </location>
</feature>
<comment type="similarity">
    <text evidence="2">Belongs to the polysaccharide synthase family.</text>
</comment>
<keyword evidence="3" id="KW-1003">Cell membrane</keyword>
<reference evidence="8" key="1">
    <citation type="submission" date="2023-01" db="EMBL/GenBank/DDBJ databases">
        <title>Human gut microbiome strain richness.</title>
        <authorList>
            <person name="Chen-Liaw A."/>
        </authorList>
    </citation>
    <scope>NUCLEOTIDE SEQUENCE</scope>
    <source>
        <strain evidence="8">RTP21484st1_B7_RTP21484_190118</strain>
    </source>
</reference>
<evidence type="ECO:0000256" key="2">
    <source>
        <dbReference type="ARBA" id="ARBA00007430"/>
    </source>
</evidence>
<dbReference type="CDD" id="cd13127">
    <property type="entry name" value="MATE_tuaB_like"/>
    <property type="match status" value="1"/>
</dbReference>
<feature type="transmembrane region" description="Helical" evidence="7">
    <location>
        <begin position="368"/>
        <end position="393"/>
    </location>
</feature>
<feature type="transmembrane region" description="Helical" evidence="7">
    <location>
        <begin position="173"/>
        <end position="193"/>
    </location>
</feature>
<dbReference type="AlphaFoldDB" id="A0AAW6FEM5"/>
<dbReference type="PANTHER" id="PTHR30250:SF10">
    <property type="entry name" value="LIPOPOLYSACCHARIDE BIOSYNTHESIS PROTEIN WZXC"/>
    <property type="match status" value="1"/>
</dbReference>
<keyword evidence="6 7" id="KW-0472">Membrane</keyword>
<feature type="transmembrane region" description="Helical" evidence="7">
    <location>
        <begin position="46"/>
        <end position="70"/>
    </location>
</feature>
<dbReference type="GO" id="GO:0005886">
    <property type="term" value="C:plasma membrane"/>
    <property type="evidence" value="ECO:0007669"/>
    <property type="project" value="UniProtKB-SubCell"/>
</dbReference>
<name>A0AAW6FEM5_9BACT</name>
<proteinExistence type="inferred from homology"/>
<feature type="transmembrane region" description="Helical" evidence="7">
    <location>
        <begin position="324"/>
        <end position="347"/>
    </location>
</feature>